<evidence type="ECO:0000313" key="2">
    <source>
        <dbReference type="Proteomes" id="UP000562045"/>
    </source>
</evidence>
<protein>
    <submittedName>
        <fullName evidence="1">Uncharacterized protein</fullName>
    </submittedName>
</protein>
<organism evidence="1 2">
    <name type="scientific">Nocardioides aromaticivorans</name>
    <dbReference type="NCBI Taxonomy" id="200618"/>
    <lineage>
        <taxon>Bacteria</taxon>
        <taxon>Bacillati</taxon>
        <taxon>Actinomycetota</taxon>
        <taxon>Actinomycetes</taxon>
        <taxon>Propionibacteriales</taxon>
        <taxon>Nocardioidaceae</taxon>
        <taxon>Nocardioides</taxon>
    </lineage>
</organism>
<reference evidence="1 2" key="1">
    <citation type="submission" date="2020-07" db="EMBL/GenBank/DDBJ databases">
        <title>Sequencing the genomes of 1000 actinobacteria strains.</title>
        <authorList>
            <person name="Klenk H.-P."/>
        </authorList>
    </citation>
    <scope>NUCLEOTIDE SEQUENCE [LARGE SCALE GENOMIC DNA]</scope>
    <source>
        <strain evidence="1 2">DSM 15131</strain>
    </source>
</reference>
<accession>A0A7Z0CK12</accession>
<sequence>MRFRRSSRGFYVPAEIDGSDVEQRILEASVVLGPPHAVTGWAALRWLGGTWFAGTDATGGRLPVDLLISTFDIRPQRGLVVCGEGAGQHAMLTVDGVRVTNAAWSVSFAMRYAPSLLAAVQVLDMAAYSDLASVAEVGEVIGGQSSWTGVPQARQALTLGQENAWSPQETRLRLLWAAAVEGALLKPNVPLFDREGRHIGTPDVIDVAAGVAADYDGVVHLGREQRRSDRARDEVFASHGVEMVRWMSGDRPGDFLARLWRAYRSAARRTGPRSWTADPPTWWTSTSTVEARRALSADQADRWLRYRTA</sequence>
<comment type="caution">
    <text evidence="1">The sequence shown here is derived from an EMBL/GenBank/DDBJ whole genome shotgun (WGS) entry which is preliminary data.</text>
</comment>
<dbReference type="AlphaFoldDB" id="A0A7Z0CK12"/>
<dbReference type="Proteomes" id="UP000562045">
    <property type="component" value="Unassembled WGS sequence"/>
</dbReference>
<evidence type="ECO:0000313" key="1">
    <source>
        <dbReference type="EMBL" id="NYI44236.1"/>
    </source>
</evidence>
<name>A0A7Z0CK12_9ACTN</name>
<proteinExistence type="predicted"/>
<dbReference type="EMBL" id="JACBZM010000001">
    <property type="protein sequence ID" value="NYI44236.1"/>
    <property type="molecule type" value="Genomic_DNA"/>
</dbReference>
<gene>
    <name evidence="1" type="ORF">BJ993_001316</name>
</gene>
<dbReference type="RefSeq" id="WP_179648151.1">
    <property type="nucleotide sequence ID" value="NZ_JACBZM010000001.1"/>
</dbReference>